<comment type="similarity">
    <text evidence="1">Belongs to the LysR transcriptional regulatory family.</text>
</comment>
<dbReference type="PANTHER" id="PTHR30126">
    <property type="entry name" value="HTH-TYPE TRANSCRIPTIONAL REGULATOR"/>
    <property type="match status" value="1"/>
</dbReference>
<evidence type="ECO:0000256" key="3">
    <source>
        <dbReference type="ARBA" id="ARBA00023125"/>
    </source>
</evidence>
<dbReference type="PANTHER" id="PTHR30126:SF39">
    <property type="entry name" value="HTH-TYPE TRANSCRIPTIONAL REGULATOR CYSL"/>
    <property type="match status" value="1"/>
</dbReference>
<feature type="compositionally biased region" description="Pro residues" evidence="5">
    <location>
        <begin position="315"/>
        <end position="325"/>
    </location>
</feature>
<feature type="domain" description="HTH lysR-type" evidence="6">
    <location>
        <begin position="1"/>
        <end position="58"/>
    </location>
</feature>
<comment type="caution">
    <text evidence="7">The sequence shown here is derived from an EMBL/GenBank/DDBJ whole genome shotgun (WGS) entry which is preliminary data.</text>
</comment>
<feature type="region of interest" description="Disordered" evidence="5">
    <location>
        <begin position="296"/>
        <end position="343"/>
    </location>
</feature>
<dbReference type="InterPro" id="IPR005119">
    <property type="entry name" value="LysR_subst-bd"/>
</dbReference>
<evidence type="ECO:0000313" key="7">
    <source>
        <dbReference type="EMBL" id="GCE00481.1"/>
    </source>
</evidence>
<evidence type="ECO:0000256" key="2">
    <source>
        <dbReference type="ARBA" id="ARBA00023015"/>
    </source>
</evidence>
<dbReference type="CDD" id="cd05466">
    <property type="entry name" value="PBP2_LTTR_substrate"/>
    <property type="match status" value="1"/>
</dbReference>
<reference evidence="7 8" key="1">
    <citation type="submission" date="2018-12" db="EMBL/GenBank/DDBJ databases">
        <title>Draft genome sequence of Embleya hyalina NBRC 13850T.</title>
        <authorList>
            <person name="Komaki H."/>
            <person name="Hosoyama A."/>
            <person name="Kimura A."/>
            <person name="Ichikawa N."/>
            <person name="Tamura T."/>
        </authorList>
    </citation>
    <scope>NUCLEOTIDE SEQUENCE [LARGE SCALE GENOMIC DNA]</scope>
    <source>
        <strain evidence="7 8">NBRC 13850</strain>
    </source>
</reference>
<evidence type="ECO:0000259" key="6">
    <source>
        <dbReference type="PROSITE" id="PS50931"/>
    </source>
</evidence>
<dbReference type="SUPFAM" id="SSF46785">
    <property type="entry name" value="Winged helix' DNA-binding domain"/>
    <property type="match status" value="1"/>
</dbReference>
<sequence length="343" mass="36230">MELRQLRTFEAVARFGTVTAAANALDIAPSSVSEQIRVLEKSVGVLLFDRGPRGMTPTAAGERMREWAHRLLDQAEQARREVAAAAPLLRLGALESIAVTHVPSVLGRLAARRPDLRVRVVSDTDRSGLLAAVVAGRLDAALLLDTGARLAELGFEPPSAALAFVDLEPVALALVAAPGHALGGRDRITDADLREDRLLVNGASACSFRLAGDRLLGAEVERVRAGGVAVTRAWAEQGLGVALLPHFAVADQLAAGTLVRLPLDTPDLTLRLVWRPDRETLPGLREVLYAAASGERAGAGPPIRAGSSRGRAHPHPSPGPVPAPPTSASIVRRLRSKTDRHAT</sequence>
<evidence type="ECO:0000256" key="5">
    <source>
        <dbReference type="SAM" id="MobiDB-lite"/>
    </source>
</evidence>
<proteinExistence type="inferred from homology"/>
<dbReference type="SUPFAM" id="SSF53850">
    <property type="entry name" value="Periplasmic binding protein-like II"/>
    <property type="match status" value="1"/>
</dbReference>
<dbReference type="InterPro" id="IPR036390">
    <property type="entry name" value="WH_DNA-bd_sf"/>
</dbReference>
<keyword evidence="2" id="KW-0805">Transcription regulation</keyword>
<name>A0A401Z0Z6_9ACTN</name>
<dbReference type="GO" id="GO:0003700">
    <property type="term" value="F:DNA-binding transcription factor activity"/>
    <property type="evidence" value="ECO:0007669"/>
    <property type="project" value="InterPro"/>
</dbReference>
<dbReference type="RefSeq" id="WP_126642209.1">
    <property type="nucleotide sequence ID" value="NZ_BIFH01000040.1"/>
</dbReference>
<protein>
    <submittedName>
        <fullName evidence="7">LysR family transcriptional regulator</fullName>
    </submittedName>
</protein>
<dbReference type="FunFam" id="1.10.10.10:FF:000001">
    <property type="entry name" value="LysR family transcriptional regulator"/>
    <property type="match status" value="1"/>
</dbReference>
<accession>A0A401Z0Z6</accession>
<dbReference type="Proteomes" id="UP000286931">
    <property type="component" value="Unassembled WGS sequence"/>
</dbReference>
<dbReference type="Gene3D" id="1.10.10.10">
    <property type="entry name" value="Winged helix-like DNA-binding domain superfamily/Winged helix DNA-binding domain"/>
    <property type="match status" value="1"/>
</dbReference>
<organism evidence="7 8">
    <name type="scientific">Embleya hyalina</name>
    <dbReference type="NCBI Taxonomy" id="516124"/>
    <lineage>
        <taxon>Bacteria</taxon>
        <taxon>Bacillati</taxon>
        <taxon>Actinomycetota</taxon>
        <taxon>Actinomycetes</taxon>
        <taxon>Kitasatosporales</taxon>
        <taxon>Streptomycetaceae</taxon>
        <taxon>Embleya</taxon>
    </lineage>
</organism>
<gene>
    <name evidence="7" type="ORF">EHYA_08206</name>
</gene>
<dbReference type="Gene3D" id="3.40.190.10">
    <property type="entry name" value="Periplasmic binding protein-like II"/>
    <property type="match status" value="2"/>
</dbReference>
<dbReference type="AlphaFoldDB" id="A0A401Z0Z6"/>
<keyword evidence="8" id="KW-1185">Reference proteome</keyword>
<dbReference type="PROSITE" id="PS50931">
    <property type="entry name" value="HTH_LYSR"/>
    <property type="match status" value="1"/>
</dbReference>
<dbReference type="OrthoDB" id="8479357at2"/>
<dbReference type="InterPro" id="IPR000847">
    <property type="entry name" value="LysR_HTH_N"/>
</dbReference>
<keyword evidence="4" id="KW-0804">Transcription</keyword>
<dbReference type="InterPro" id="IPR036388">
    <property type="entry name" value="WH-like_DNA-bd_sf"/>
</dbReference>
<dbReference type="Pfam" id="PF03466">
    <property type="entry name" value="LysR_substrate"/>
    <property type="match status" value="1"/>
</dbReference>
<evidence type="ECO:0000256" key="4">
    <source>
        <dbReference type="ARBA" id="ARBA00023163"/>
    </source>
</evidence>
<dbReference type="Pfam" id="PF00126">
    <property type="entry name" value="HTH_1"/>
    <property type="match status" value="1"/>
</dbReference>
<keyword evidence="3" id="KW-0238">DNA-binding</keyword>
<dbReference type="EMBL" id="BIFH01000040">
    <property type="protein sequence ID" value="GCE00481.1"/>
    <property type="molecule type" value="Genomic_DNA"/>
</dbReference>
<evidence type="ECO:0000313" key="8">
    <source>
        <dbReference type="Proteomes" id="UP000286931"/>
    </source>
</evidence>
<evidence type="ECO:0000256" key="1">
    <source>
        <dbReference type="ARBA" id="ARBA00009437"/>
    </source>
</evidence>
<dbReference type="GO" id="GO:0000976">
    <property type="term" value="F:transcription cis-regulatory region binding"/>
    <property type="evidence" value="ECO:0007669"/>
    <property type="project" value="TreeGrafter"/>
</dbReference>